<keyword evidence="1" id="KW-0802">TPR repeat</keyword>
<dbReference type="InterPro" id="IPR010270">
    <property type="entry name" value="Phage_P2_GpM"/>
</dbReference>
<protein>
    <submittedName>
        <fullName evidence="3">Putative phage R protein</fullName>
    </submittedName>
</protein>
<evidence type="ECO:0000256" key="1">
    <source>
        <dbReference type="PROSITE-ProRule" id="PRU00339"/>
    </source>
</evidence>
<gene>
    <name evidence="3" type="ORF">L910_4038</name>
</gene>
<evidence type="ECO:0000256" key="2">
    <source>
        <dbReference type="SAM" id="MobiDB-lite"/>
    </source>
</evidence>
<proteinExistence type="predicted"/>
<dbReference type="AlphaFoldDB" id="S7I6D1"/>
<feature type="compositionally biased region" description="Low complexity" evidence="2">
    <location>
        <begin position="9"/>
        <end position="29"/>
    </location>
</feature>
<dbReference type="EMBL" id="ASXS01000006">
    <property type="protein sequence ID" value="EPP23477.1"/>
    <property type="molecule type" value="Genomic_DNA"/>
</dbReference>
<organism evidence="3 4">
    <name type="scientific">Vibrio fluvialis PG41</name>
    <dbReference type="NCBI Taxonomy" id="1336752"/>
    <lineage>
        <taxon>Bacteria</taxon>
        <taxon>Pseudomonadati</taxon>
        <taxon>Pseudomonadota</taxon>
        <taxon>Gammaproteobacteria</taxon>
        <taxon>Vibrionales</taxon>
        <taxon>Vibrionaceae</taxon>
        <taxon>Vibrio</taxon>
    </lineage>
</organism>
<dbReference type="PROSITE" id="PS50005">
    <property type="entry name" value="TPR"/>
    <property type="match status" value="1"/>
</dbReference>
<reference evidence="3 4" key="1">
    <citation type="journal article" date="2013" name="Gut Pathog.">
        <title>Evidence of a new metabolic capacity in an emerging diarrheal pathogen: lessons from the draft genomes of Vibrio fluvialis strains PG41 and I21563.</title>
        <authorList>
            <person name="Khatri I."/>
            <person name="Mahajan S."/>
            <person name="Dureja C."/>
            <person name="Subramanian S."/>
            <person name="Raychaudhuri S."/>
        </authorList>
    </citation>
    <scope>NUCLEOTIDE SEQUENCE [LARGE SCALE GENOMIC DNA]</scope>
    <source>
        <strain evidence="3 4">PG41</strain>
    </source>
</reference>
<name>S7I6D1_VIBFL</name>
<accession>S7I6D1</accession>
<dbReference type="GO" id="GO:0004519">
    <property type="term" value="F:endonuclease activity"/>
    <property type="evidence" value="ECO:0007669"/>
    <property type="project" value="InterPro"/>
</dbReference>
<feature type="repeat" description="TPR" evidence="1">
    <location>
        <begin position="182"/>
        <end position="215"/>
    </location>
</feature>
<dbReference type="Pfam" id="PF05944">
    <property type="entry name" value="Phage_term_smal"/>
    <property type="match status" value="1"/>
</dbReference>
<dbReference type="RefSeq" id="WP_020329243.1">
    <property type="nucleotide sequence ID" value="NZ_ASXS01000006.1"/>
</dbReference>
<sequence length="235" mass="26228">MLSILLKRQAQQQKAAQAKPMPAAAQPAPTGKSARPTLADKPWEETQAMLKQDLAFLRTLAGSQEKDPYKAELVKKYQPLVEKLLTTHTDLGNLDVVWWFYQWQVDLGQLTTVHDSFRAAIDMGLGTPDSWKSNGQTAFCDIVFKYSHNASKEKLAFNRDYLLQAVADLQSGNLATNAPLKVKMFRLAGDWYDADGDTGKAYALFDAVMKLDPNKGGRKTRLNELKEELGYGNSD</sequence>
<feature type="region of interest" description="Disordered" evidence="2">
    <location>
        <begin position="8"/>
        <end position="37"/>
    </location>
</feature>
<dbReference type="PATRIC" id="fig|1336752.4.peg.1739"/>
<dbReference type="GO" id="GO:0003677">
    <property type="term" value="F:DNA binding"/>
    <property type="evidence" value="ECO:0007669"/>
    <property type="project" value="InterPro"/>
</dbReference>
<evidence type="ECO:0000313" key="3">
    <source>
        <dbReference type="EMBL" id="EPP23477.1"/>
    </source>
</evidence>
<dbReference type="InterPro" id="IPR019734">
    <property type="entry name" value="TPR_rpt"/>
</dbReference>
<comment type="caution">
    <text evidence="3">The sequence shown here is derived from an EMBL/GenBank/DDBJ whole genome shotgun (WGS) entry which is preliminary data.</text>
</comment>
<dbReference type="Proteomes" id="UP000014854">
    <property type="component" value="Unassembled WGS sequence"/>
</dbReference>
<evidence type="ECO:0000313" key="4">
    <source>
        <dbReference type="Proteomes" id="UP000014854"/>
    </source>
</evidence>